<reference evidence="7 8" key="1">
    <citation type="submission" date="2017-08" db="EMBL/GenBank/DDBJ databases">
        <title>USMARCv1.0.</title>
        <authorList>
            <person name="Hannum G.I."/>
            <person name="Koren S."/>
            <person name="Schroeder S.G."/>
            <person name="Chin S.C."/>
            <person name="Nonneman D.J."/>
            <person name="Becker S.A."/>
            <person name="Rosen B.D."/>
            <person name="Bickhart D.M."/>
            <person name="Putnam N.H."/>
            <person name="Green R.E."/>
            <person name="Tuggle C.K."/>
            <person name="Liu H."/>
            <person name="Rohrer G.A."/>
            <person name="Warr A."/>
            <person name="Hall R."/>
            <person name="Kim K."/>
            <person name="Hume D.A."/>
            <person name="Talbot R."/>
            <person name="Chow W."/>
            <person name="Howe K."/>
            <person name="Schwartz A.S."/>
            <person name="Watson M."/>
            <person name="Archibald A.L."/>
            <person name="Phillippy A.M."/>
            <person name="Smith T.P.L."/>
        </authorList>
    </citation>
    <scope>NUCLEOTIDE SEQUENCE [LARGE SCALE GENOMIC DNA]</scope>
</reference>
<feature type="domain" description="Ig-like" evidence="6">
    <location>
        <begin position="329"/>
        <end position="418"/>
    </location>
</feature>
<dbReference type="FunFam" id="2.60.40.10:FF:000244">
    <property type="entry name" value="carcinoembryonic antigen-related cell adhesion molecule 16"/>
    <property type="match status" value="5"/>
</dbReference>
<dbReference type="InterPro" id="IPR003598">
    <property type="entry name" value="Ig_sub2"/>
</dbReference>
<protein>
    <submittedName>
        <fullName evidence="7">CEA cell adhesion molecule 21</fullName>
    </submittedName>
</protein>
<dbReference type="PROSITE" id="PS50835">
    <property type="entry name" value="IG_LIKE"/>
    <property type="match status" value="5"/>
</dbReference>
<dbReference type="AlphaFoldDB" id="A0A4X1W3E2"/>
<dbReference type="Gene3D" id="2.60.40.10">
    <property type="entry name" value="Immunoglobulins"/>
    <property type="match status" value="6"/>
</dbReference>
<feature type="signal peptide" evidence="5">
    <location>
        <begin position="1"/>
        <end position="34"/>
    </location>
</feature>
<feature type="domain" description="Ig-like" evidence="6">
    <location>
        <begin position="515"/>
        <end position="604"/>
    </location>
</feature>
<evidence type="ECO:0000313" key="8">
    <source>
        <dbReference type="Proteomes" id="UP000314985"/>
    </source>
</evidence>
<dbReference type="CDD" id="cd05774">
    <property type="entry name" value="IgV_CEACAM_D1"/>
    <property type="match status" value="1"/>
</dbReference>
<sequence length="608" mass="67509">MEPPSAPAHGGRISWHRLLLAVSLLSFWNLPATAQITIESVPFKTAEGRDVLLLAHNATEDTLGYSWYRGERVENNQLIILYRVDIQANTTGPAYSGREIIYPNGSLLFQNATQNDTGYYTLMVTKNDLQREIVTGLLRVYPPVTKPIIEANSTTVTEQKDTVVLTCIINDTEVSIRWLFNGQSLLLTERIKLSQENSTLTIEPVRREDAGNYQCEASNPGNSSLSDPLRLDVKYPVAKPIVEANSTTVTEHEDTVVLKCLTNDTGVAISWFFNGQSLLLTERMELSQDNGTLTIEPVRREDAGHYQCEASHLGNSSKSDPLRLDVKYPVAKPIVEANSTTVTEHEDTVVLKCLTNDTGVAISWFFNGQSLLLTERMELSQDNGTLTIEPVRREDAGHYQCEASHLGNSSKSDPLRLDVKYPVAKPIIEANNTTVTEHEDTVVLKCLTNDTGVAISWFFNGQSLLLTERMELSQDNGTLTIEPVRREDAGHYQCEASHLGNSSKSDPLRLDVKYPVAKPIVEANSTTVTEHEDTVVLKCLTNDTGVAISWFFNGQSLLLTERMELSQDNGTLTIEPVRREDAGHYQCEASHLGNSSKSDPLRLDVKCE</sequence>
<keyword evidence="2" id="KW-0325">Glycoprotein</keyword>
<dbReference type="InterPro" id="IPR013106">
    <property type="entry name" value="Ig_V-set"/>
</dbReference>
<dbReference type="PROSITE" id="PS00290">
    <property type="entry name" value="IG_MHC"/>
    <property type="match status" value="4"/>
</dbReference>
<dbReference type="PANTHER" id="PTHR44427:SF1">
    <property type="entry name" value="CARCINOEMBRYONIC ANTIGEN-RELATED CELL ADHESION MOLECULE 1"/>
    <property type="match status" value="1"/>
</dbReference>
<keyword evidence="1 5" id="KW-0732">Signal</keyword>
<dbReference type="Pfam" id="PF07686">
    <property type="entry name" value="V-set"/>
    <property type="match status" value="1"/>
</dbReference>
<gene>
    <name evidence="7" type="primary">LOC110260994</name>
</gene>
<dbReference type="InterPro" id="IPR003599">
    <property type="entry name" value="Ig_sub"/>
</dbReference>
<dbReference type="InterPro" id="IPR050831">
    <property type="entry name" value="CEA_cell_adhesion"/>
</dbReference>
<evidence type="ECO:0000256" key="1">
    <source>
        <dbReference type="ARBA" id="ARBA00022729"/>
    </source>
</evidence>
<feature type="domain" description="Ig-like" evidence="6">
    <location>
        <begin position="236"/>
        <end position="325"/>
    </location>
</feature>
<proteinExistence type="inferred from homology"/>
<feature type="domain" description="Ig-like" evidence="6">
    <location>
        <begin position="422"/>
        <end position="511"/>
    </location>
</feature>
<comment type="similarity">
    <text evidence="4">Belongs to the immunoglobulin superfamily. CEA family.</text>
</comment>
<dbReference type="InterPro" id="IPR003006">
    <property type="entry name" value="Ig/MHC_CS"/>
</dbReference>
<evidence type="ECO:0000256" key="4">
    <source>
        <dbReference type="ARBA" id="ARBA00038222"/>
    </source>
</evidence>
<reference evidence="7" key="2">
    <citation type="submission" date="2025-08" db="UniProtKB">
        <authorList>
            <consortium name="Ensembl"/>
        </authorList>
    </citation>
    <scope>IDENTIFICATION</scope>
</reference>
<dbReference type="Ensembl" id="ENSSSCT00070057071.1">
    <property type="protein sequence ID" value="ENSSSCP00070048504.1"/>
    <property type="gene ID" value="ENSSSCG00070028466.1"/>
</dbReference>
<feature type="domain" description="Ig-like" evidence="6">
    <location>
        <begin position="142"/>
        <end position="232"/>
    </location>
</feature>
<feature type="chain" id="PRO_5021436924" evidence="5">
    <location>
        <begin position="35"/>
        <end position="608"/>
    </location>
</feature>
<name>A0A4X1W3E2_PIG</name>
<evidence type="ECO:0000256" key="3">
    <source>
        <dbReference type="ARBA" id="ARBA00023319"/>
    </source>
</evidence>
<dbReference type="Proteomes" id="UP000314985">
    <property type="component" value="Chromosome 6"/>
</dbReference>
<dbReference type="PANTHER" id="PTHR44427">
    <property type="entry name" value="CARCINOEMBRYONIC ANTIGEN-RELATED CELL ADHESION MOLECULE 19"/>
    <property type="match status" value="1"/>
</dbReference>
<dbReference type="InterPro" id="IPR007110">
    <property type="entry name" value="Ig-like_dom"/>
</dbReference>
<dbReference type="SMART" id="SM00409">
    <property type="entry name" value="IG"/>
    <property type="match status" value="6"/>
</dbReference>
<dbReference type="InterPro" id="IPR036179">
    <property type="entry name" value="Ig-like_dom_sf"/>
</dbReference>
<evidence type="ECO:0000313" key="7">
    <source>
        <dbReference type="Ensembl" id="ENSSSCP00070048504.1"/>
    </source>
</evidence>
<dbReference type="SUPFAM" id="SSF48726">
    <property type="entry name" value="Immunoglobulin"/>
    <property type="match status" value="6"/>
</dbReference>
<dbReference type="InterPro" id="IPR013783">
    <property type="entry name" value="Ig-like_fold"/>
</dbReference>
<evidence type="ECO:0000256" key="5">
    <source>
        <dbReference type="SAM" id="SignalP"/>
    </source>
</evidence>
<dbReference type="Pfam" id="PF13927">
    <property type="entry name" value="Ig_3"/>
    <property type="match status" value="5"/>
</dbReference>
<evidence type="ECO:0000259" key="6">
    <source>
        <dbReference type="PROSITE" id="PS50835"/>
    </source>
</evidence>
<keyword evidence="3" id="KW-0393">Immunoglobulin domain</keyword>
<dbReference type="SMART" id="SM00408">
    <property type="entry name" value="IGc2"/>
    <property type="match status" value="5"/>
</dbReference>
<accession>A0A4X1W3E2</accession>
<organism evidence="7 8">
    <name type="scientific">Sus scrofa</name>
    <name type="common">Pig</name>
    <dbReference type="NCBI Taxonomy" id="9823"/>
    <lineage>
        <taxon>Eukaryota</taxon>
        <taxon>Metazoa</taxon>
        <taxon>Chordata</taxon>
        <taxon>Craniata</taxon>
        <taxon>Vertebrata</taxon>
        <taxon>Euteleostomi</taxon>
        <taxon>Mammalia</taxon>
        <taxon>Eutheria</taxon>
        <taxon>Laurasiatheria</taxon>
        <taxon>Artiodactyla</taxon>
        <taxon>Suina</taxon>
        <taxon>Suidae</taxon>
        <taxon>Sus</taxon>
    </lineage>
</organism>
<dbReference type="FunFam" id="2.60.40.10:FF:000340">
    <property type="entry name" value="Carcinoembryonic antigen-related cell adhesion molecule 1"/>
    <property type="match status" value="1"/>
</dbReference>
<evidence type="ECO:0000256" key="2">
    <source>
        <dbReference type="ARBA" id="ARBA00023180"/>
    </source>
</evidence>